<dbReference type="InterPro" id="IPR001123">
    <property type="entry name" value="LeuE-type"/>
</dbReference>
<gene>
    <name evidence="7" type="primary">rhtC_1</name>
    <name evidence="7" type="ORF">NCTC10295_00719</name>
</gene>
<dbReference type="GO" id="GO:0005886">
    <property type="term" value="C:plasma membrane"/>
    <property type="evidence" value="ECO:0007669"/>
    <property type="project" value="UniProtKB-SubCell"/>
</dbReference>
<dbReference type="GO" id="GO:0015171">
    <property type="term" value="F:amino acid transmembrane transporter activity"/>
    <property type="evidence" value="ECO:0007669"/>
    <property type="project" value="TreeGrafter"/>
</dbReference>
<reference evidence="7 8" key="1">
    <citation type="submission" date="2018-06" db="EMBL/GenBank/DDBJ databases">
        <authorList>
            <consortium name="Pathogen Informatics"/>
            <person name="Doyle S."/>
        </authorList>
    </citation>
    <scope>NUCLEOTIDE SEQUENCE [LARGE SCALE GENOMIC DNA]</scope>
    <source>
        <strain evidence="7 8">NCTC10295</strain>
    </source>
</reference>
<keyword evidence="8" id="KW-1185">Reference proteome</keyword>
<name>A0A378UF91_BERDE</name>
<keyword evidence="2" id="KW-1003">Cell membrane</keyword>
<feature type="transmembrane region" description="Helical" evidence="6">
    <location>
        <begin position="126"/>
        <end position="145"/>
    </location>
</feature>
<evidence type="ECO:0000256" key="6">
    <source>
        <dbReference type="SAM" id="Phobius"/>
    </source>
</evidence>
<accession>A0A378UF91</accession>
<dbReference type="EMBL" id="UGQS01000001">
    <property type="protein sequence ID" value="STZ75965.1"/>
    <property type="molecule type" value="Genomic_DNA"/>
</dbReference>
<evidence type="ECO:0000256" key="4">
    <source>
        <dbReference type="ARBA" id="ARBA00022989"/>
    </source>
</evidence>
<feature type="transmembrane region" description="Helical" evidence="6">
    <location>
        <begin position="66"/>
        <end position="84"/>
    </location>
</feature>
<feature type="transmembrane region" description="Helical" evidence="6">
    <location>
        <begin position="35"/>
        <end position="60"/>
    </location>
</feature>
<keyword evidence="5 6" id="KW-0472">Membrane</keyword>
<dbReference type="Pfam" id="PF01810">
    <property type="entry name" value="LysE"/>
    <property type="match status" value="1"/>
</dbReference>
<comment type="subcellular location">
    <subcellularLocation>
        <location evidence="1">Cell membrane</location>
        <topology evidence="1">Multi-pass membrane protein</topology>
    </subcellularLocation>
</comment>
<evidence type="ECO:0000256" key="2">
    <source>
        <dbReference type="ARBA" id="ARBA00022475"/>
    </source>
</evidence>
<sequence>MLWNIAVIHLLGMMSPGPDFFYITRTAALRGRRQAVAAAVGIVAGVMFWAASTMLGLVLLFRAFPAVETALVCAGGAYLVYLGWQMLKVRENAAFHAEESAAPAPEADVRAEMKKGLLVNLSNPKVAVYFSSVMSAVLAQVSEWWQAAGVLLLLFAETLLYFTALATVFSGAAVKRFYSRYSRFLDNASGLLFAGFGIYLIARALAWI</sequence>
<dbReference type="PANTHER" id="PTHR30086">
    <property type="entry name" value="ARGININE EXPORTER PROTEIN ARGO"/>
    <property type="match status" value="1"/>
</dbReference>
<feature type="transmembrane region" description="Helical" evidence="6">
    <location>
        <begin position="6"/>
        <end position="23"/>
    </location>
</feature>
<evidence type="ECO:0000256" key="1">
    <source>
        <dbReference type="ARBA" id="ARBA00004651"/>
    </source>
</evidence>
<evidence type="ECO:0000313" key="7">
    <source>
        <dbReference type="EMBL" id="STZ75965.1"/>
    </source>
</evidence>
<keyword evidence="4 6" id="KW-1133">Transmembrane helix</keyword>
<organism evidence="7 8">
    <name type="scientific">Bergeriella denitrificans</name>
    <name type="common">Neisseria denitrificans</name>
    <dbReference type="NCBI Taxonomy" id="494"/>
    <lineage>
        <taxon>Bacteria</taxon>
        <taxon>Pseudomonadati</taxon>
        <taxon>Pseudomonadota</taxon>
        <taxon>Betaproteobacteria</taxon>
        <taxon>Neisseriales</taxon>
        <taxon>Neisseriaceae</taxon>
        <taxon>Bergeriella</taxon>
    </lineage>
</organism>
<dbReference type="Proteomes" id="UP000254651">
    <property type="component" value="Unassembled WGS sequence"/>
</dbReference>
<protein>
    <submittedName>
        <fullName evidence="7">Threonine efflux protein</fullName>
    </submittedName>
</protein>
<dbReference type="PANTHER" id="PTHR30086:SF19">
    <property type="entry name" value="THREONINE EFFLUX PROTEIN"/>
    <property type="match status" value="1"/>
</dbReference>
<evidence type="ECO:0000256" key="5">
    <source>
        <dbReference type="ARBA" id="ARBA00023136"/>
    </source>
</evidence>
<feature type="transmembrane region" description="Helical" evidence="6">
    <location>
        <begin position="151"/>
        <end position="172"/>
    </location>
</feature>
<proteinExistence type="predicted"/>
<feature type="transmembrane region" description="Helical" evidence="6">
    <location>
        <begin position="184"/>
        <end position="206"/>
    </location>
</feature>
<dbReference type="RefSeq" id="WP_066079919.1">
    <property type="nucleotide sequence ID" value="NZ_CP181246.1"/>
</dbReference>
<keyword evidence="3 6" id="KW-0812">Transmembrane</keyword>
<evidence type="ECO:0000313" key="8">
    <source>
        <dbReference type="Proteomes" id="UP000254651"/>
    </source>
</evidence>
<evidence type="ECO:0000256" key="3">
    <source>
        <dbReference type="ARBA" id="ARBA00022692"/>
    </source>
</evidence>
<dbReference type="AlphaFoldDB" id="A0A378UF91"/>